<dbReference type="OrthoDB" id="9812295at2"/>
<dbReference type="GO" id="GO:0005829">
    <property type="term" value="C:cytosol"/>
    <property type="evidence" value="ECO:0007669"/>
    <property type="project" value="TreeGrafter"/>
</dbReference>
<dbReference type="SUPFAM" id="SSF52218">
    <property type="entry name" value="Flavoproteins"/>
    <property type="match status" value="1"/>
</dbReference>
<dbReference type="AlphaFoldDB" id="A0A4R4TFT1"/>
<organism evidence="2 3">
    <name type="scientific">Streptomyces hainanensis</name>
    <dbReference type="NCBI Taxonomy" id="402648"/>
    <lineage>
        <taxon>Bacteria</taxon>
        <taxon>Bacillati</taxon>
        <taxon>Actinomycetota</taxon>
        <taxon>Actinomycetes</taxon>
        <taxon>Kitasatosporales</taxon>
        <taxon>Streptomycetaceae</taxon>
        <taxon>Streptomyces</taxon>
    </lineage>
</organism>
<dbReference type="Pfam" id="PF03358">
    <property type="entry name" value="FMN_red"/>
    <property type="match status" value="1"/>
</dbReference>
<evidence type="ECO:0000259" key="1">
    <source>
        <dbReference type="Pfam" id="PF03358"/>
    </source>
</evidence>
<dbReference type="Gene3D" id="3.40.50.360">
    <property type="match status" value="1"/>
</dbReference>
<dbReference type="EMBL" id="SMKI01000118">
    <property type="protein sequence ID" value="TDC75136.1"/>
    <property type="molecule type" value="Genomic_DNA"/>
</dbReference>
<dbReference type="GO" id="GO:0016491">
    <property type="term" value="F:oxidoreductase activity"/>
    <property type="evidence" value="ECO:0007669"/>
    <property type="project" value="InterPro"/>
</dbReference>
<dbReference type="GO" id="GO:0010181">
    <property type="term" value="F:FMN binding"/>
    <property type="evidence" value="ECO:0007669"/>
    <property type="project" value="TreeGrafter"/>
</dbReference>
<dbReference type="InterPro" id="IPR050712">
    <property type="entry name" value="NAD(P)H-dep_reductase"/>
</dbReference>
<name>A0A4R4TFT1_9ACTN</name>
<dbReference type="InterPro" id="IPR005025">
    <property type="entry name" value="FMN_Rdtase-like_dom"/>
</dbReference>
<reference evidence="2 3" key="1">
    <citation type="submission" date="2019-03" db="EMBL/GenBank/DDBJ databases">
        <title>Draft genome sequences of novel Actinobacteria.</title>
        <authorList>
            <person name="Sahin N."/>
            <person name="Ay H."/>
            <person name="Saygin H."/>
        </authorList>
    </citation>
    <scope>NUCLEOTIDE SEQUENCE [LARGE SCALE GENOMIC DNA]</scope>
    <source>
        <strain evidence="2 3">DSM 41900</strain>
    </source>
</reference>
<dbReference type="Proteomes" id="UP000295345">
    <property type="component" value="Unassembled WGS sequence"/>
</dbReference>
<proteinExistence type="predicted"/>
<evidence type="ECO:0000313" key="3">
    <source>
        <dbReference type="Proteomes" id="UP000295345"/>
    </source>
</evidence>
<protein>
    <submittedName>
        <fullName evidence="2">NADPH-dependent oxidoreductase</fullName>
    </submittedName>
</protein>
<accession>A0A4R4TFT1</accession>
<feature type="domain" description="NADPH-dependent FMN reductase-like" evidence="1">
    <location>
        <begin position="15"/>
        <end position="161"/>
    </location>
</feature>
<dbReference type="PANTHER" id="PTHR30543:SF21">
    <property type="entry name" value="NAD(P)H-DEPENDENT FMN REDUCTASE LOT6"/>
    <property type="match status" value="1"/>
</dbReference>
<dbReference type="InterPro" id="IPR029039">
    <property type="entry name" value="Flavoprotein-like_sf"/>
</dbReference>
<keyword evidence="3" id="KW-1185">Reference proteome</keyword>
<comment type="caution">
    <text evidence="2">The sequence shown here is derived from an EMBL/GenBank/DDBJ whole genome shotgun (WGS) entry which is preliminary data.</text>
</comment>
<gene>
    <name evidence="2" type="ORF">E1283_13380</name>
</gene>
<sequence>MSEQRVPQERHDRLRLVVVVGSVREGRFGPVVARWFAEHAAEHGAFEVDVVDLAETPLPLALPPVPPAVDPALPRPAEMAELTRRLGAADAFVVVTPDYNRSYPASLKAAIDWHYQEWRAKPVGFVGYSGGSGGLLAMEHLKQVLGELHAHTVRNYVSFPRYYLLFDEAGRLREPGEPAGAAKTMLDELDWWGTALRGARRERPYTG</sequence>
<dbReference type="PANTHER" id="PTHR30543">
    <property type="entry name" value="CHROMATE REDUCTASE"/>
    <property type="match status" value="1"/>
</dbReference>
<evidence type="ECO:0000313" key="2">
    <source>
        <dbReference type="EMBL" id="TDC75136.1"/>
    </source>
</evidence>
<dbReference type="RefSeq" id="WP_132818230.1">
    <property type="nucleotide sequence ID" value="NZ_SMKI01000118.1"/>
</dbReference>